<feature type="compositionally biased region" description="Basic and acidic residues" evidence="1">
    <location>
        <begin position="496"/>
        <end position="512"/>
    </location>
</feature>
<feature type="domain" description="YdbS-like PH" evidence="3">
    <location>
        <begin position="405"/>
        <end position="486"/>
    </location>
</feature>
<dbReference type="Pfam" id="PF03703">
    <property type="entry name" value="bPH_2"/>
    <property type="match status" value="3"/>
</dbReference>
<name>A0A1H6T812_9EURY</name>
<dbReference type="OrthoDB" id="107421at2157"/>
<gene>
    <name evidence="4" type="ORF">SAMN05444271_107101</name>
</gene>
<keyword evidence="5" id="KW-1185">Reference proteome</keyword>
<feature type="compositionally biased region" description="Acidic residues" evidence="1">
    <location>
        <begin position="547"/>
        <end position="556"/>
    </location>
</feature>
<keyword evidence="2" id="KW-0812">Transmembrane</keyword>
<dbReference type="STRING" id="1073996.SAMN05444271_107101"/>
<organism evidence="4 5">
    <name type="scientific">Halohasta litchfieldiae</name>
    <dbReference type="NCBI Taxonomy" id="1073996"/>
    <lineage>
        <taxon>Archaea</taxon>
        <taxon>Methanobacteriati</taxon>
        <taxon>Methanobacteriota</taxon>
        <taxon>Stenosarchaea group</taxon>
        <taxon>Halobacteria</taxon>
        <taxon>Halobacteriales</taxon>
        <taxon>Haloferacaceae</taxon>
        <taxon>Halohasta</taxon>
    </lineage>
</organism>
<evidence type="ECO:0000313" key="5">
    <source>
        <dbReference type="Proteomes" id="UP000198888"/>
    </source>
</evidence>
<dbReference type="PANTHER" id="PTHR34473:SF3">
    <property type="entry name" value="TRANSMEMBRANE PROTEIN-RELATED"/>
    <property type="match status" value="1"/>
</dbReference>
<dbReference type="GeneID" id="35001694"/>
<dbReference type="KEGG" id="hae:halTADL_0881"/>
<evidence type="ECO:0000259" key="3">
    <source>
        <dbReference type="Pfam" id="PF03703"/>
    </source>
</evidence>
<keyword evidence="2" id="KW-1133">Transmembrane helix</keyword>
<dbReference type="EMBL" id="FNYR01000007">
    <property type="protein sequence ID" value="SEI76131.1"/>
    <property type="molecule type" value="Genomic_DNA"/>
</dbReference>
<reference evidence="4 5" key="1">
    <citation type="submission" date="2016-10" db="EMBL/GenBank/DDBJ databases">
        <authorList>
            <person name="de Groot N.N."/>
        </authorList>
    </citation>
    <scope>NUCLEOTIDE SEQUENCE [LARGE SCALE GENOMIC DNA]</scope>
    <source>
        <strain evidence="4 5">DSM 22187</strain>
    </source>
</reference>
<dbReference type="InterPro" id="IPR005182">
    <property type="entry name" value="YdbS-like_PH"/>
</dbReference>
<feature type="transmembrane region" description="Helical" evidence="2">
    <location>
        <begin position="197"/>
        <end position="217"/>
    </location>
</feature>
<feature type="transmembrane region" description="Helical" evidence="2">
    <location>
        <begin position="12"/>
        <end position="33"/>
    </location>
</feature>
<feature type="compositionally biased region" description="Polar residues" evidence="1">
    <location>
        <begin position="524"/>
        <end position="538"/>
    </location>
</feature>
<dbReference type="RefSeq" id="WP_089671692.1">
    <property type="nucleotide sequence ID" value="NZ_CP024845.1"/>
</dbReference>
<sequence length="603" mass="67195">MKLALKAVPYRALQKTTTLVISAIFIVSFGIGVEFGPPQFLAVLVASFLAMLVYEIAYYRRFEYELTDDTLDIRSGVFNRRKREIPYGRIQNVDITRNILQRLFGLSELDIETAGGGSTEATLQYVTAFEAKRLQLDLRRYKRGESPETHADEGQPGVEGGVVDERRVESHDDDELLFKIAPSELALAGVLSFDPRVPGAIIALFSGSIPFISPIIPVEAPPLVVLGILAALFAVGIVLAWVVGAISAVLNYWGFRLTRSEEELRYERGLLQRYSGTIPFDKIQAITITDNPLKRLTRYATLVVETAGYAPGQSDGRGSEAAIPIGSRERVDQLTHEITSAEEPTFTRPPKRVRRRYLLRYLLALGALTGLVYGVATLFDVAEQMPWYLPAVGVLLTPIAAHFKWRHRGYWLGEEHLVTRNGFWSRETKRIAYYRIQTVIDTRTIFQRRWNVATVIADTAGSLSILGTGAAAVDIDQRDADRLRAELADRLRTAVADRRQRRRETRETRETDTETTPGDEESDQPSTDVSENGTGSTDTVERAETPDGIENDDVSDVTENGEAPTDRPENSNKPPEADEDDASTDVTANGQDVDRSDESERRD</sequence>
<dbReference type="AlphaFoldDB" id="A0A1H6T812"/>
<keyword evidence="2" id="KW-0472">Membrane</keyword>
<feature type="domain" description="YdbS-like PH" evidence="3">
    <location>
        <begin position="59"/>
        <end position="135"/>
    </location>
</feature>
<accession>A0A2H4Q021</accession>
<feature type="transmembrane region" description="Helical" evidence="2">
    <location>
        <begin position="385"/>
        <end position="403"/>
    </location>
</feature>
<feature type="domain" description="YdbS-like PH" evidence="3">
    <location>
        <begin position="252"/>
        <end position="333"/>
    </location>
</feature>
<proteinExistence type="predicted"/>
<feature type="transmembrane region" description="Helical" evidence="2">
    <location>
        <begin position="39"/>
        <end position="57"/>
    </location>
</feature>
<feature type="compositionally biased region" description="Basic and acidic residues" evidence="1">
    <location>
        <begin position="592"/>
        <end position="603"/>
    </location>
</feature>
<dbReference type="PANTHER" id="PTHR34473">
    <property type="entry name" value="UPF0699 TRANSMEMBRANE PROTEIN YDBS"/>
    <property type="match status" value="1"/>
</dbReference>
<feature type="region of interest" description="Disordered" evidence="1">
    <location>
        <begin position="496"/>
        <end position="603"/>
    </location>
</feature>
<accession>A0A1H6T812</accession>
<evidence type="ECO:0000256" key="1">
    <source>
        <dbReference type="SAM" id="MobiDB-lite"/>
    </source>
</evidence>
<dbReference type="Proteomes" id="UP000198888">
    <property type="component" value="Unassembled WGS sequence"/>
</dbReference>
<feature type="transmembrane region" description="Helical" evidence="2">
    <location>
        <begin position="358"/>
        <end position="379"/>
    </location>
</feature>
<evidence type="ECO:0000256" key="2">
    <source>
        <dbReference type="SAM" id="Phobius"/>
    </source>
</evidence>
<feature type="transmembrane region" description="Helical" evidence="2">
    <location>
        <begin position="223"/>
        <end position="250"/>
    </location>
</feature>
<evidence type="ECO:0000313" key="4">
    <source>
        <dbReference type="EMBL" id="SEI76131.1"/>
    </source>
</evidence>
<protein>
    <submittedName>
        <fullName evidence="4">Putative membrane protein</fullName>
    </submittedName>
</protein>